<evidence type="ECO:0000256" key="2">
    <source>
        <dbReference type="ARBA" id="ARBA00023242"/>
    </source>
</evidence>
<dbReference type="GO" id="GO:0046872">
    <property type="term" value="F:metal ion binding"/>
    <property type="evidence" value="ECO:0007669"/>
    <property type="project" value="InterPro"/>
</dbReference>
<evidence type="ECO:0000256" key="1">
    <source>
        <dbReference type="ARBA" id="ARBA00004335"/>
    </source>
</evidence>
<dbReference type="InterPro" id="IPR000571">
    <property type="entry name" value="Znf_CCCH"/>
</dbReference>
<evidence type="ECO:0000259" key="6">
    <source>
        <dbReference type="PROSITE" id="PS50103"/>
    </source>
</evidence>
<accession>A0A182HR95</accession>
<keyword evidence="8" id="KW-1185">Reference proteome</keyword>
<evidence type="ECO:0000313" key="7">
    <source>
        <dbReference type="EnsemblMetazoa" id="AARA003788-PA"/>
    </source>
</evidence>
<dbReference type="PANTHER" id="PTHR46527:SF1">
    <property type="entry name" value="NUCLEOPORIN NUP42"/>
    <property type="match status" value="1"/>
</dbReference>
<dbReference type="Proteomes" id="UP000075840">
    <property type="component" value="Unassembled WGS sequence"/>
</dbReference>
<dbReference type="AlphaFoldDB" id="A0A182HR95"/>
<comment type="function">
    <text evidence="3">Required for the export of mRNAs containing poly(A) tails from the nucleus into the cytoplasm.</text>
</comment>
<dbReference type="InterPro" id="IPR051767">
    <property type="entry name" value="Nucleoporin_NUP42"/>
</dbReference>
<evidence type="ECO:0000256" key="3">
    <source>
        <dbReference type="ARBA" id="ARBA00037262"/>
    </source>
</evidence>
<comment type="subcellular location">
    <subcellularLocation>
        <location evidence="1">Nucleus membrane</location>
        <topology evidence="1">Peripheral membrane protein</topology>
        <orientation evidence="1">Cytoplasmic side</orientation>
    </subcellularLocation>
</comment>
<proteinExistence type="predicted"/>
<dbReference type="KEGG" id="aara:120903951"/>
<feature type="domain" description="C3H1-type" evidence="6">
    <location>
        <begin position="1"/>
        <end position="25"/>
    </location>
</feature>
<name>A0A182HR95_ANOAR</name>
<sequence length="436" mass="44200">MVLCMYFLNNSCRFGSRCNNEHIDIGSIVKTEVDVSLKGNQWPLSCFGPFKERNCIPSFIEDLSFEEIRMMYLEAKMQNNIPAHQMQLAQMINDAKTKMQCLTTMNRDILNTLVEIYNQQESSAKPTNAPLNTFASIGSGGSNAPASGIFGSGTSSNAFGSGFGSSAAIGGSNAGTAGSIFGSGSITGQASQSAGNIFGTAASSTGNIFAKPAQQPAAGNIFGMPQQPNPVFGGPAVMGGGLFGSIQQPQQPPAQNGASLFGGVTTATNPAAGGNLFASAATSTFGHPSGAGSGFGGASMFGNNAASSTPALGGFGTMAAAQPQQSSGLFNTVPFGSSAPTTASFGSFGSSMQAAPSANAPSSQNLFLSTPAANPFGAALGGNAFGAPAQATTVPQSATMYSILDNVTAEHLAAFKADQFQLGRIPTVPPPKELCH</sequence>
<dbReference type="PROSITE" id="PS50103">
    <property type="entry name" value="ZF_C3H1"/>
    <property type="match status" value="1"/>
</dbReference>
<dbReference type="PANTHER" id="PTHR46527">
    <property type="entry name" value="NUCLEOPORIN-LIKE PROTEIN 2"/>
    <property type="match status" value="1"/>
</dbReference>
<reference evidence="7" key="1">
    <citation type="submission" date="2022-08" db="UniProtKB">
        <authorList>
            <consortium name="EnsemblMetazoa"/>
        </authorList>
    </citation>
    <scope>IDENTIFICATION</scope>
    <source>
        <strain evidence="7">Dongola</strain>
    </source>
</reference>
<dbReference type="EnsemblMetazoa" id="AARA003788-RA">
    <property type="protein sequence ID" value="AARA003788-PA"/>
    <property type="gene ID" value="AARA003788"/>
</dbReference>
<dbReference type="EMBL" id="APCN01001660">
    <property type="status" value="NOT_ANNOTATED_CDS"/>
    <property type="molecule type" value="Genomic_DNA"/>
</dbReference>
<evidence type="ECO:0000256" key="5">
    <source>
        <dbReference type="ARBA" id="ARBA00042384"/>
    </source>
</evidence>
<protein>
    <recommendedName>
        <fullName evidence="4">Nucleoporin NUP42</fullName>
    </recommendedName>
    <alternativeName>
        <fullName evidence="5">Nucleoporin-like protein 2</fullName>
    </alternativeName>
</protein>
<dbReference type="GO" id="GO:0031965">
    <property type="term" value="C:nuclear membrane"/>
    <property type="evidence" value="ECO:0007669"/>
    <property type="project" value="UniProtKB-SubCell"/>
</dbReference>
<dbReference type="GeneID" id="120903951"/>
<keyword evidence="2" id="KW-0539">Nucleus</keyword>
<organism evidence="7 8">
    <name type="scientific">Anopheles arabiensis</name>
    <name type="common">Mosquito</name>
    <dbReference type="NCBI Taxonomy" id="7173"/>
    <lineage>
        <taxon>Eukaryota</taxon>
        <taxon>Metazoa</taxon>
        <taxon>Ecdysozoa</taxon>
        <taxon>Arthropoda</taxon>
        <taxon>Hexapoda</taxon>
        <taxon>Insecta</taxon>
        <taxon>Pterygota</taxon>
        <taxon>Neoptera</taxon>
        <taxon>Endopterygota</taxon>
        <taxon>Diptera</taxon>
        <taxon>Nematocera</taxon>
        <taxon>Culicoidea</taxon>
        <taxon>Culicidae</taxon>
        <taxon>Anophelinae</taxon>
        <taxon>Anopheles</taxon>
    </lineage>
</organism>
<dbReference type="VEuPathDB" id="VectorBase:AARA003788"/>
<evidence type="ECO:0000313" key="8">
    <source>
        <dbReference type="Proteomes" id="UP000075840"/>
    </source>
</evidence>
<dbReference type="RefSeq" id="XP_040169570.1">
    <property type="nucleotide sequence ID" value="XM_040313636.1"/>
</dbReference>
<evidence type="ECO:0000256" key="4">
    <source>
        <dbReference type="ARBA" id="ARBA00039886"/>
    </source>
</evidence>
<dbReference type="VEuPathDB" id="VectorBase:AARA21_008427"/>